<evidence type="ECO:0000313" key="1">
    <source>
        <dbReference type="EMBL" id="QHT80808.1"/>
    </source>
</evidence>
<proteinExistence type="predicted"/>
<dbReference type="AlphaFoldDB" id="A0A6C0HJH6"/>
<protein>
    <recommendedName>
        <fullName evidence="2">Papain-like cysteine peptidase</fullName>
    </recommendedName>
</protein>
<dbReference type="EMBL" id="MN739974">
    <property type="protein sequence ID" value="QHT80808.1"/>
    <property type="molecule type" value="Genomic_DNA"/>
</dbReference>
<dbReference type="InterPro" id="IPR014903">
    <property type="entry name" value="DUF1796"/>
</dbReference>
<evidence type="ECO:0008006" key="2">
    <source>
        <dbReference type="Google" id="ProtNLM"/>
    </source>
</evidence>
<sequence>MRPVIEHAISLGTFCHTANHFQQRKIRTCSHPFDWVLSSPAVVLSCLRDDFQTLMNPEHHEHLGENISNHLIYGTQVLGNNFQGKLPQNIMFTHRDITTPEHYDYYQRCVERFRALLATADSKLFVLTTQDADYDRAEIHELYEELQKRTTSFRMLCVSFYNDYNFHCHVEKDPAYDIHYMKFYTYSRTDGRGFAIPHENDLFHDALCNLYDFRADKKVS</sequence>
<reference evidence="1" key="1">
    <citation type="journal article" date="2020" name="Nature">
        <title>Giant virus diversity and host interactions through global metagenomics.</title>
        <authorList>
            <person name="Schulz F."/>
            <person name="Roux S."/>
            <person name="Paez-Espino D."/>
            <person name="Jungbluth S."/>
            <person name="Walsh D.A."/>
            <person name="Denef V.J."/>
            <person name="McMahon K.D."/>
            <person name="Konstantinidis K.T."/>
            <person name="Eloe-Fadrosh E.A."/>
            <person name="Kyrpides N.C."/>
            <person name="Woyke T."/>
        </authorList>
    </citation>
    <scope>NUCLEOTIDE SEQUENCE</scope>
    <source>
        <strain evidence="1">GVMAG-M-3300023184-121</strain>
    </source>
</reference>
<dbReference type="Pfam" id="PF08795">
    <property type="entry name" value="DUF1796"/>
    <property type="match status" value="1"/>
</dbReference>
<accession>A0A6C0HJH6</accession>
<organism evidence="1">
    <name type="scientific">viral metagenome</name>
    <dbReference type="NCBI Taxonomy" id="1070528"/>
    <lineage>
        <taxon>unclassified sequences</taxon>
        <taxon>metagenomes</taxon>
        <taxon>organismal metagenomes</taxon>
    </lineage>
</organism>
<name>A0A6C0HJH6_9ZZZZ</name>